<evidence type="ECO:0000259" key="8">
    <source>
        <dbReference type="PROSITE" id="PS50928"/>
    </source>
</evidence>
<dbReference type="InterPro" id="IPR000515">
    <property type="entry name" value="MetI-like"/>
</dbReference>
<feature type="domain" description="ABC transmembrane type-1" evidence="8">
    <location>
        <begin position="95"/>
        <end position="286"/>
    </location>
</feature>
<protein>
    <submittedName>
        <fullName evidence="9">Carbohydrate ABC transporter permease</fullName>
    </submittedName>
</protein>
<accession>A0ABW4FU60</accession>
<keyword evidence="3" id="KW-1003">Cell membrane</keyword>
<feature type="transmembrane region" description="Helical" evidence="7">
    <location>
        <begin position="133"/>
        <end position="154"/>
    </location>
</feature>
<keyword evidence="5 7" id="KW-1133">Transmembrane helix</keyword>
<keyword evidence="10" id="KW-1185">Reference proteome</keyword>
<evidence type="ECO:0000256" key="2">
    <source>
        <dbReference type="ARBA" id="ARBA00022448"/>
    </source>
</evidence>
<dbReference type="InterPro" id="IPR035906">
    <property type="entry name" value="MetI-like_sf"/>
</dbReference>
<name>A0ABW4FU60_9PSEU</name>
<organism evidence="9 10">
    <name type="scientific">Pseudonocardia aurantiaca</name>
    <dbReference type="NCBI Taxonomy" id="75290"/>
    <lineage>
        <taxon>Bacteria</taxon>
        <taxon>Bacillati</taxon>
        <taxon>Actinomycetota</taxon>
        <taxon>Actinomycetes</taxon>
        <taxon>Pseudonocardiales</taxon>
        <taxon>Pseudonocardiaceae</taxon>
        <taxon>Pseudonocardia</taxon>
    </lineage>
</organism>
<feature type="transmembrane region" description="Helical" evidence="7">
    <location>
        <begin position="166"/>
        <end position="186"/>
    </location>
</feature>
<evidence type="ECO:0000256" key="4">
    <source>
        <dbReference type="ARBA" id="ARBA00022692"/>
    </source>
</evidence>
<evidence type="ECO:0000256" key="7">
    <source>
        <dbReference type="RuleBase" id="RU363032"/>
    </source>
</evidence>
<evidence type="ECO:0000256" key="6">
    <source>
        <dbReference type="ARBA" id="ARBA00023136"/>
    </source>
</evidence>
<dbReference type="PANTHER" id="PTHR43744:SF12">
    <property type="entry name" value="ABC TRANSPORTER PERMEASE PROTEIN MG189-RELATED"/>
    <property type="match status" value="1"/>
</dbReference>
<dbReference type="PANTHER" id="PTHR43744">
    <property type="entry name" value="ABC TRANSPORTER PERMEASE PROTEIN MG189-RELATED-RELATED"/>
    <property type="match status" value="1"/>
</dbReference>
<evidence type="ECO:0000256" key="3">
    <source>
        <dbReference type="ARBA" id="ARBA00022475"/>
    </source>
</evidence>
<proteinExistence type="inferred from homology"/>
<feature type="transmembrane region" description="Helical" evidence="7">
    <location>
        <begin position="99"/>
        <end position="121"/>
    </location>
</feature>
<comment type="caution">
    <text evidence="9">The sequence shown here is derived from an EMBL/GenBank/DDBJ whole genome shotgun (WGS) entry which is preliminary data.</text>
</comment>
<keyword evidence="4 7" id="KW-0812">Transmembrane</keyword>
<evidence type="ECO:0000256" key="1">
    <source>
        <dbReference type="ARBA" id="ARBA00004651"/>
    </source>
</evidence>
<dbReference type="Proteomes" id="UP001597145">
    <property type="component" value="Unassembled WGS sequence"/>
</dbReference>
<gene>
    <name evidence="9" type="ORF">ACFSCY_29795</name>
</gene>
<dbReference type="CDD" id="cd06261">
    <property type="entry name" value="TM_PBP2"/>
    <property type="match status" value="1"/>
</dbReference>
<comment type="similarity">
    <text evidence="7">Belongs to the binding-protein-dependent transport system permease family.</text>
</comment>
<comment type="subcellular location">
    <subcellularLocation>
        <location evidence="1 7">Cell membrane</location>
        <topology evidence="1 7">Multi-pass membrane protein</topology>
    </subcellularLocation>
</comment>
<sequence>MAAVIDHSRAPVEQPRVPVAGRARRARGARPRPNLLGGLGGWLWLVVIVVPIYYIVIGSFKSQTGYFDSNPLLPTPEPTLENYATVLDNGFFRYLANSAVVTAGAVVPAVLLAFMAAYPIVRSRSRVAGLANSMFLMGLALPLQATIVPIYLIIGELGLYDTLLGLVLPAIAFALPVTVLILSNFMRDIPRELFESMYVDGATNWTILWRLVLPMTRPALTTVAIYNALGVWNGFLFPLILTQSDEQRVLPLSLWSFQGEYSVNVPAILASVVLSTLPLVVVYVIGRRQLVSGLTAGFNR</sequence>
<evidence type="ECO:0000256" key="5">
    <source>
        <dbReference type="ARBA" id="ARBA00022989"/>
    </source>
</evidence>
<dbReference type="Gene3D" id="1.10.3720.10">
    <property type="entry name" value="MetI-like"/>
    <property type="match status" value="1"/>
</dbReference>
<dbReference type="EMBL" id="JBHUCP010000025">
    <property type="protein sequence ID" value="MFD1533624.1"/>
    <property type="molecule type" value="Genomic_DNA"/>
</dbReference>
<evidence type="ECO:0000313" key="10">
    <source>
        <dbReference type="Proteomes" id="UP001597145"/>
    </source>
</evidence>
<dbReference type="PROSITE" id="PS50928">
    <property type="entry name" value="ABC_TM1"/>
    <property type="match status" value="1"/>
</dbReference>
<reference evidence="10" key="1">
    <citation type="journal article" date="2019" name="Int. J. Syst. Evol. Microbiol.">
        <title>The Global Catalogue of Microorganisms (GCM) 10K type strain sequencing project: providing services to taxonomists for standard genome sequencing and annotation.</title>
        <authorList>
            <consortium name="The Broad Institute Genomics Platform"/>
            <consortium name="The Broad Institute Genome Sequencing Center for Infectious Disease"/>
            <person name="Wu L."/>
            <person name="Ma J."/>
        </authorList>
    </citation>
    <scope>NUCLEOTIDE SEQUENCE [LARGE SCALE GENOMIC DNA]</scope>
    <source>
        <strain evidence="10">JCM 12165</strain>
    </source>
</reference>
<keyword evidence="2 7" id="KW-0813">Transport</keyword>
<evidence type="ECO:0000313" key="9">
    <source>
        <dbReference type="EMBL" id="MFD1533624.1"/>
    </source>
</evidence>
<feature type="transmembrane region" description="Helical" evidence="7">
    <location>
        <begin position="261"/>
        <end position="285"/>
    </location>
</feature>
<dbReference type="SUPFAM" id="SSF161098">
    <property type="entry name" value="MetI-like"/>
    <property type="match status" value="1"/>
</dbReference>
<keyword evidence="6 7" id="KW-0472">Membrane</keyword>
<feature type="transmembrane region" description="Helical" evidence="7">
    <location>
        <begin position="219"/>
        <end position="241"/>
    </location>
</feature>
<dbReference type="RefSeq" id="WP_343985724.1">
    <property type="nucleotide sequence ID" value="NZ_BAAAJG010000026.1"/>
</dbReference>
<feature type="transmembrane region" description="Helical" evidence="7">
    <location>
        <begin position="34"/>
        <end position="56"/>
    </location>
</feature>
<dbReference type="Pfam" id="PF00528">
    <property type="entry name" value="BPD_transp_1"/>
    <property type="match status" value="1"/>
</dbReference>